<dbReference type="EMBL" id="JBBHLI010000001">
    <property type="protein sequence ID" value="MEK9499589.1"/>
    <property type="molecule type" value="Genomic_DNA"/>
</dbReference>
<organism evidence="1 2">
    <name type="scientific">Gaopeijia maritima</name>
    <dbReference type="NCBI Taxonomy" id="3119007"/>
    <lineage>
        <taxon>Bacteria</taxon>
        <taxon>Pseudomonadati</taxon>
        <taxon>Gemmatimonadota</taxon>
        <taxon>Longimicrobiia</taxon>
        <taxon>Gaopeijiales</taxon>
        <taxon>Gaopeijiaceae</taxon>
        <taxon>Gaopeijia</taxon>
    </lineage>
</organism>
<dbReference type="SUPFAM" id="SSF50998">
    <property type="entry name" value="Quinoprotein alcohol dehydrogenase-like"/>
    <property type="match status" value="1"/>
</dbReference>
<protein>
    <recommendedName>
        <fullName evidence="3">6-bladed beta-propeller</fullName>
    </recommendedName>
</protein>
<evidence type="ECO:0008006" key="3">
    <source>
        <dbReference type="Google" id="ProtNLM"/>
    </source>
</evidence>
<accession>A0ABU9E4C6</accession>
<dbReference type="RefSeq" id="WP_405276423.1">
    <property type="nucleotide sequence ID" value="NZ_JBBHLI010000001.1"/>
</dbReference>
<evidence type="ECO:0000313" key="2">
    <source>
        <dbReference type="Proteomes" id="UP001484239"/>
    </source>
</evidence>
<name>A0ABU9E4C6_9BACT</name>
<dbReference type="Proteomes" id="UP001484239">
    <property type="component" value="Unassembled WGS sequence"/>
</dbReference>
<gene>
    <name evidence="1" type="ORF">WI372_01165</name>
</gene>
<proteinExistence type="predicted"/>
<comment type="caution">
    <text evidence="1">The sequence shown here is derived from an EMBL/GenBank/DDBJ whole genome shotgun (WGS) entry which is preliminary data.</text>
</comment>
<dbReference type="PROSITE" id="PS51257">
    <property type="entry name" value="PROKAR_LIPOPROTEIN"/>
    <property type="match status" value="1"/>
</dbReference>
<sequence>MRGHAMVAALAAVTCGCDGASDRSFSGTPLSTGDPLPLVAGPPVATLGGLEHDDEARFFEVVTDGVIVGDSLVVLLDVQARRLKAFDVAGRPRWQAGGEGGGPGEFDDQPWRLFSVNEGSVYVAIATGRANLYDAEGEVIAGVALPEWTGLFPQIYGALDGDPPVLVVGQGVLRYGETGRDTMRVLALPLESGAAVDTLLRLPGPEVIQVELDGGLATTTDADAGGLIAAARGGRIVTAGVDDSVRIRDGRGRIERTVALPEAPPLEALVIGDDGWIRLMHRYVRGEEGRRWSVLDPATGQWSPEARHSGSILGFGRELLIGKRGGEFGETLVDVLPSGVR</sequence>
<keyword evidence="2" id="KW-1185">Reference proteome</keyword>
<reference evidence="1 2" key="1">
    <citation type="submission" date="2024-02" db="EMBL/GenBank/DDBJ databases">
        <title>A novel Gemmatimonadota bacterium.</title>
        <authorList>
            <person name="Du Z.-J."/>
            <person name="Ye Y.-Q."/>
        </authorList>
    </citation>
    <scope>NUCLEOTIDE SEQUENCE [LARGE SCALE GENOMIC DNA]</scope>
    <source>
        <strain evidence="1 2">DH-20</strain>
    </source>
</reference>
<evidence type="ECO:0000313" key="1">
    <source>
        <dbReference type="EMBL" id="MEK9499589.1"/>
    </source>
</evidence>
<dbReference type="InterPro" id="IPR011047">
    <property type="entry name" value="Quinoprotein_ADH-like_sf"/>
</dbReference>